<feature type="domain" description="Methyltransferase type 11" evidence="5">
    <location>
        <begin position="55"/>
        <end position="142"/>
    </location>
</feature>
<evidence type="ECO:0000313" key="6">
    <source>
        <dbReference type="EMBL" id="ROO84939.1"/>
    </source>
</evidence>
<evidence type="ECO:0000256" key="1">
    <source>
        <dbReference type="ARBA" id="ARBA00008361"/>
    </source>
</evidence>
<proteinExistence type="inferred from homology"/>
<keyword evidence="7" id="KW-1185">Reference proteome</keyword>
<dbReference type="PANTHER" id="PTHR44942">
    <property type="entry name" value="METHYLTRANSF_11 DOMAIN-CONTAINING PROTEIN"/>
    <property type="match status" value="1"/>
</dbReference>
<dbReference type="Proteomes" id="UP000272400">
    <property type="component" value="Unassembled WGS sequence"/>
</dbReference>
<dbReference type="CDD" id="cd02440">
    <property type="entry name" value="AdoMet_MTases"/>
    <property type="match status" value="1"/>
</dbReference>
<name>A0A3N1CUF1_9ACTN</name>
<comment type="similarity">
    <text evidence="1">Belongs to the methyltransferase superfamily.</text>
</comment>
<dbReference type="Gene3D" id="3.40.50.150">
    <property type="entry name" value="Vaccinia Virus protein VP39"/>
    <property type="match status" value="1"/>
</dbReference>
<dbReference type="GO" id="GO:0032259">
    <property type="term" value="P:methylation"/>
    <property type="evidence" value="ECO:0007669"/>
    <property type="project" value="UniProtKB-KW"/>
</dbReference>
<dbReference type="PANTHER" id="PTHR44942:SF4">
    <property type="entry name" value="METHYLTRANSFERASE TYPE 11 DOMAIN-CONTAINING PROTEIN"/>
    <property type="match status" value="1"/>
</dbReference>
<dbReference type="GO" id="GO:0008757">
    <property type="term" value="F:S-adenosylmethionine-dependent methyltransferase activity"/>
    <property type="evidence" value="ECO:0007669"/>
    <property type="project" value="InterPro"/>
</dbReference>
<protein>
    <submittedName>
        <fullName evidence="6">Methyltransferase family protein</fullName>
    </submittedName>
</protein>
<evidence type="ECO:0000259" key="5">
    <source>
        <dbReference type="Pfam" id="PF08241"/>
    </source>
</evidence>
<dbReference type="SUPFAM" id="SSF53335">
    <property type="entry name" value="S-adenosyl-L-methionine-dependent methyltransferases"/>
    <property type="match status" value="1"/>
</dbReference>
<evidence type="ECO:0000256" key="2">
    <source>
        <dbReference type="ARBA" id="ARBA00022603"/>
    </source>
</evidence>
<evidence type="ECO:0000256" key="3">
    <source>
        <dbReference type="ARBA" id="ARBA00022679"/>
    </source>
</evidence>
<dbReference type="InterPro" id="IPR013216">
    <property type="entry name" value="Methyltransf_11"/>
</dbReference>
<organism evidence="6 7">
    <name type="scientific">Actinocorallia herbida</name>
    <dbReference type="NCBI Taxonomy" id="58109"/>
    <lineage>
        <taxon>Bacteria</taxon>
        <taxon>Bacillati</taxon>
        <taxon>Actinomycetota</taxon>
        <taxon>Actinomycetes</taxon>
        <taxon>Streptosporangiales</taxon>
        <taxon>Thermomonosporaceae</taxon>
        <taxon>Actinocorallia</taxon>
    </lineage>
</organism>
<dbReference type="AlphaFoldDB" id="A0A3N1CUF1"/>
<dbReference type="InterPro" id="IPR051052">
    <property type="entry name" value="Diverse_substrate_MTase"/>
</dbReference>
<feature type="region of interest" description="Disordered" evidence="4">
    <location>
        <begin position="1"/>
        <end position="32"/>
    </location>
</feature>
<evidence type="ECO:0000313" key="7">
    <source>
        <dbReference type="Proteomes" id="UP000272400"/>
    </source>
</evidence>
<dbReference type="RefSeq" id="WP_123664493.1">
    <property type="nucleotide sequence ID" value="NZ_RJKE01000001.1"/>
</dbReference>
<comment type="caution">
    <text evidence="6">The sequence shown here is derived from an EMBL/GenBank/DDBJ whole genome shotgun (WGS) entry which is preliminary data.</text>
</comment>
<keyword evidence="3 6" id="KW-0808">Transferase</keyword>
<dbReference type="InterPro" id="IPR029063">
    <property type="entry name" value="SAM-dependent_MTases_sf"/>
</dbReference>
<dbReference type="EMBL" id="RJKE01000001">
    <property type="protein sequence ID" value="ROO84939.1"/>
    <property type="molecule type" value="Genomic_DNA"/>
</dbReference>
<accession>A0A3N1CUF1</accession>
<dbReference type="OrthoDB" id="9797252at2"/>
<sequence>MPTSSSERPSTAPHEARRIAESFGSDAARYDRARPPYPEALMRRIAETAPGPDVLDVGCGTGIAARQLQVAGCRVLGVEPDARMADFARDRGTAVEAATFEDWAPAGRTFDAVVAATAWHWVDPVAGSAKAARILRPGGLFAAFWHVFRLPPDLADSFVGAYRRAVPDSPIDPRAATSTADAYETIFAKVADGLGTAGGFGAPQKWPFAWERAYTRAEWLDQLSTTGALTALRPDQRAEVLRAVGAAIDADGGSFVMPYTTVAVTAIRTAS</sequence>
<evidence type="ECO:0000256" key="4">
    <source>
        <dbReference type="SAM" id="MobiDB-lite"/>
    </source>
</evidence>
<reference evidence="6 7" key="1">
    <citation type="submission" date="2018-11" db="EMBL/GenBank/DDBJ databases">
        <title>Sequencing the genomes of 1000 actinobacteria strains.</title>
        <authorList>
            <person name="Klenk H.-P."/>
        </authorList>
    </citation>
    <scope>NUCLEOTIDE SEQUENCE [LARGE SCALE GENOMIC DNA]</scope>
    <source>
        <strain evidence="6 7">DSM 44254</strain>
    </source>
</reference>
<dbReference type="Pfam" id="PF08241">
    <property type="entry name" value="Methyltransf_11"/>
    <property type="match status" value="1"/>
</dbReference>
<keyword evidence="2 6" id="KW-0489">Methyltransferase</keyword>
<gene>
    <name evidence="6" type="ORF">EDD29_2471</name>
</gene>